<dbReference type="VEuPathDB" id="ToxoDB:NCLIV_015300"/>
<dbReference type="RefSeq" id="XP_003881770.1">
    <property type="nucleotide sequence ID" value="XM_003881721.1"/>
</dbReference>
<dbReference type="EMBL" id="LN714479">
    <property type="protein sequence ID" value="CEL65693.1"/>
    <property type="molecule type" value="Genomic_DNA"/>
</dbReference>
<evidence type="ECO:0000313" key="10">
    <source>
        <dbReference type="EMBL" id="CEL65693.1"/>
    </source>
</evidence>
<dbReference type="InterPro" id="IPR043170">
    <property type="entry name" value="PTPA_C_lid"/>
</dbReference>
<name>F0VCP8_NEOCL</name>
<evidence type="ECO:0000313" key="11">
    <source>
        <dbReference type="Proteomes" id="UP000007494"/>
    </source>
</evidence>
<keyword evidence="11" id="KW-1185">Reference proteome</keyword>
<reference evidence="10" key="4">
    <citation type="journal article" date="2015" name="PLoS ONE">
        <title>Comprehensive Evaluation of Toxoplasma gondii VEG and Neospora caninum LIV Genomes with Tachyzoite Stage Transcriptome and Proteome Defines Novel Transcript Features.</title>
        <authorList>
            <person name="Ramaprasad A."/>
            <person name="Mourier T."/>
            <person name="Naeem R."/>
            <person name="Malas T.B."/>
            <person name="Moussa E."/>
            <person name="Panigrahi A."/>
            <person name="Vermont S.J."/>
            <person name="Otto T.D."/>
            <person name="Wastling J."/>
            <person name="Pain A."/>
        </authorList>
    </citation>
    <scope>NUCLEOTIDE SEQUENCE</scope>
    <source>
        <strain evidence="10">Liverpool</strain>
    </source>
</reference>
<feature type="region of interest" description="Disordered" evidence="8">
    <location>
        <begin position="156"/>
        <end position="183"/>
    </location>
</feature>
<comment type="catalytic activity">
    <reaction evidence="1 7">
        <text>[protein]-peptidylproline (omega=180) = [protein]-peptidylproline (omega=0)</text>
        <dbReference type="Rhea" id="RHEA:16237"/>
        <dbReference type="Rhea" id="RHEA-COMP:10747"/>
        <dbReference type="Rhea" id="RHEA-COMP:10748"/>
        <dbReference type="ChEBI" id="CHEBI:83833"/>
        <dbReference type="ChEBI" id="CHEBI:83834"/>
        <dbReference type="EC" id="5.2.1.8"/>
    </reaction>
</comment>
<comment type="function">
    <text evidence="7">PPIases accelerate the folding of proteins. It catalyzes the cis-trans isomerization of proline imidic peptide bonds in oligopeptides.</text>
</comment>
<evidence type="ECO:0000256" key="4">
    <source>
        <dbReference type="ARBA" id="ARBA00022490"/>
    </source>
</evidence>
<keyword evidence="4 7" id="KW-0963">Cytoplasm</keyword>
<dbReference type="SUPFAM" id="SSF140984">
    <property type="entry name" value="PTPA-like"/>
    <property type="match status" value="2"/>
</dbReference>
<evidence type="ECO:0000313" key="9">
    <source>
        <dbReference type="EMBL" id="CBZ51737.1"/>
    </source>
</evidence>
<dbReference type="GO" id="GO:0003755">
    <property type="term" value="F:peptidyl-prolyl cis-trans isomerase activity"/>
    <property type="evidence" value="ECO:0007669"/>
    <property type="project" value="UniProtKB-KW"/>
</dbReference>
<dbReference type="Gene3D" id="1.20.120.1150">
    <property type="match status" value="1"/>
</dbReference>
<protein>
    <recommendedName>
        <fullName evidence="7">Serine/threonine-protein phosphatase 2A activator</fullName>
        <ecNumber evidence="7">5.2.1.8</ecNumber>
    </recommendedName>
    <alternativeName>
        <fullName evidence="7">Phosphotyrosyl phosphatase activator</fullName>
    </alternativeName>
</protein>
<dbReference type="GO" id="GO:0005737">
    <property type="term" value="C:cytoplasm"/>
    <property type="evidence" value="ECO:0007669"/>
    <property type="project" value="UniProtKB-SubCell"/>
</dbReference>
<dbReference type="OMA" id="YVEVCHA"/>
<dbReference type="InParanoid" id="F0VCP8"/>
<dbReference type="AlphaFoldDB" id="F0VCP8"/>
<evidence type="ECO:0000256" key="3">
    <source>
        <dbReference type="ARBA" id="ARBA00011019"/>
    </source>
</evidence>
<evidence type="ECO:0000256" key="7">
    <source>
        <dbReference type="RuleBase" id="RU361210"/>
    </source>
</evidence>
<dbReference type="GO" id="GO:0000159">
    <property type="term" value="C:protein phosphatase type 2A complex"/>
    <property type="evidence" value="ECO:0007669"/>
    <property type="project" value="TreeGrafter"/>
</dbReference>
<dbReference type="OrthoDB" id="16120at2759"/>
<keyword evidence="6 7" id="KW-0413">Isomerase</keyword>
<evidence type="ECO:0000256" key="1">
    <source>
        <dbReference type="ARBA" id="ARBA00000971"/>
    </source>
</evidence>
<reference evidence="9" key="2">
    <citation type="submission" date="2011-03" db="EMBL/GenBank/DDBJ databases">
        <title>Comparative genomics and transcriptomics of Neospora caninum and Toxoplasma gondii.</title>
        <authorList>
            <person name="Reid A.J."/>
            <person name="Sohal A."/>
            <person name="Harris D."/>
            <person name="Quail M."/>
            <person name="Sanders M."/>
            <person name="Berriman M."/>
            <person name="Wastling J.M."/>
            <person name="Pain A."/>
        </authorList>
    </citation>
    <scope>NUCLEOTIDE SEQUENCE</scope>
    <source>
        <strain evidence="9">Liverpool</strain>
    </source>
</reference>
<feature type="compositionally biased region" description="Low complexity" evidence="8">
    <location>
        <begin position="284"/>
        <end position="301"/>
    </location>
</feature>
<dbReference type="GO" id="GO:0007052">
    <property type="term" value="P:mitotic spindle organization"/>
    <property type="evidence" value="ECO:0007669"/>
    <property type="project" value="TreeGrafter"/>
</dbReference>
<feature type="region of interest" description="Disordered" evidence="8">
    <location>
        <begin position="1"/>
        <end position="25"/>
    </location>
</feature>
<dbReference type="eggNOG" id="KOG2867">
    <property type="taxonomic scope" value="Eukaryota"/>
</dbReference>
<dbReference type="GeneID" id="13444204"/>
<dbReference type="EC" id="5.2.1.8" evidence="7"/>
<feature type="compositionally biased region" description="Low complexity" evidence="8">
    <location>
        <begin position="9"/>
        <end position="25"/>
    </location>
</feature>
<dbReference type="GO" id="GO:0008160">
    <property type="term" value="F:protein tyrosine phosphatase activator activity"/>
    <property type="evidence" value="ECO:0007669"/>
    <property type="project" value="TreeGrafter"/>
</dbReference>
<comment type="similarity">
    <text evidence="3 7">Belongs to the PTPA-type PPIase family.</text>
</comment>
<dbReference type="InterPro" id="IPR037218">
    <property type="entry name" value="PTPA_sf"/>
</dbReference>
<feature type="region of interest" description="Disordered" evidence="8">
    <location>
        <begin position="260"/>
        <end position="332"/>
    </location>
</feature>
<dbReference type="EMBL" id="FR823386">
    <property type="protein sequence ID" value="CBZ51737.1"/>
    <property type="molecule type" value="Genomic_DNA"/>
</dbReference>
<evidence type="ECO:0000256" key="5">
    <source>
        <dbReference type="ARBA" id="ARBA00023110"/>
    </source>
</evidence>
<dbReference type="FunFam" id="1.20.120.1150:FF:000002">
    <property type="entry name" value="Serine/threonine-protein phosphatase 2A activator"/>
    <property type="match status" value="1"/>
</dbReference>
<dbReference type="Proteomes" id="UP000007494">
    <property type="component" value="Chromosome V"/>
</dbReference>
<evidence type="ECO:0000256" key="8">
    <source>
        <dbReference type="SAM" id="MobiDB-lite"/>
    </source>
</evidence>
<comment type="subcellular location">
    <subcellularLocation>
        <location evidence="2 7">Cytoplasm</location>
    </subcellularLocation>
</comment>
<dbReference type="PANTHER" id="PTHR10012">
    <property type="entry name" value="SERINE/THREONINE-PROTEIN PHOSPHATASE 2A REGULATORY SUBUNIT B"/>
    <property type="match status" value="1"/>
</dbReference>
<organism evidence="9 11">
    <name type="scientific">Neospora caninum (strain Liverpool)</name>
    <dbReference type="NCBI Taxonomy" id="572307"/>
    <lineage>
        <taxon>Eukaryota</taxon>
        <taxon>Sar</taxon>
        <taxon>Alveolata</taxon>
        <taxon>Apicomplexa</taxon>
        <taxon>Conoidasida</taxon>
        <taxon>Coccidia</taxon>
        <taxon>Eucoccidiorida</taxon>
        <taxon>Eimeriorina</taxon>
        <taxon>Sarcocystidae</taxon>
        <taxon>Neospora</taxon>
    </lineage>
</organism>
<accession>F0VCP8</accession>
<dbReference type="CDD" id="cd04087">
    <property type="entry name" value="PTPA"/>
    <property type="match status" value="1"/>
</dbReference>
<sequence>MSTDPELGSLPSSSSSSSATSVPASSFVPPCLGPSGGVSCVAPWGSSSPLYRPPTSFSSPAGRAPPGVCCVAPWASASLPAHPLSGVHPPGSSLAGMSGAVPPPESVAAGRDEELHACKKRIRTLQDLSVWTASHSYQAFTRFLRRLSAAVVDKKAVTRREDGDEPKLDEGPEDTAAEARRRAEAEARAVVELGSKQNSREGKRVVASENVVVLLEILATLKAWVGEIPPIEQPMRFGNRAFRTWMGRLNERCKSLLEPLVPSDPFPPPASLSIGPIPEQEELPSLSPSTSSPDSYSPGNSTCMQEAPAMAAKMRGEEETEETDKEKTAEGNEKKRIREALLDELTDYFSHAFGDPQRIDYGTGHEVSFALFLFVLFESKILADHSDDAAAVLLVFAQYVEVCHALQTTYCLEPAGSRGAWGLDDFHFLPFLFGAAQLAENHFINPAEVADMEIVKEFAPSNLYFSSIQYIMEVKRGVPFSECAPMLYDISGVSTWRKIHSGLLKMYEGEVLNKFPIAQHFLFGSYFPFPSLPKPAGS</sequence>
<gene>
    <name evidence="10" type="ORF">BN1204_015300</name>
    <name evidence="9" type="ORF">NCLIV_015300</name>
</gene>
<dbReference type="PANTHER" id="PTHR10012:SF0">
    <property type="entry name" value="SERINE_THREONINE-PROTEIN PHOSPHATASE 2A ACTIVATOR"/>
    <property type="match status" value="1"/>
</dbReference>
<reference evidence="9" key="1">
    <citation type="submission" date="2011-02" db="EMBL/GenBank/DDBJ databases">
        <authorList>
            <person name="Aslett M."/>
        </authorList>
    </citation>
    <scope>NUCLEOTIDE SEQUENCE</scope>
    <source>
        <strain evidence="9">Liverpool</strain>
    </source>
</reference>
<dbReference type="Pfam" id="PF03095">
    <property type="entry name" value="PTPA"/>
    <property type="match status" value="2"/>
</dbReference>
<dbReference type="InterPro" id="IPR004327">
    <property type="entry name" value="Phstyr_phstse_ac"/>
</dbReference>
<dbReference type="GO" id="GO:0005634">
    <property type="term" value="C:nucleus"/>
    <property type="evidence" value="ECO:0007669"/>
    <property type="project" value="TreeGrafter"/>
</dbReference>
<evidence type="ECO:0000256" key="6">
    <source>
        <dbReference type="ARBA" id="ARBA00023235"/>
    </source>
</evidence>
<reference evidence="11" key="3">
    <citation type="journal article" date="2012" name="PLoS Pathog.">
        <title>Comparative genomics of the apicomplexan parasites Toxoplasma gondii and Neospora caninum: Coccidia differing in host range and transmission strategy.</title>
        <authorList>
            <person name="Reid A.J."/>
            <person name="Vermont S.J."/>
            <person name="Cotton J.A."/>
            <person name="Harris D."/>
            <person name="Hill-Cawthorne G.A."/>
            <person name="Konen-Waisman S."/>
            <person name="Latham S.M."/>
            <person name="Mourier T."/>
            <person name="Norton R."/>
            <person name="Quail M.A."/>
            <person name="Sanders M."/>
            <person name="Shanmugam D."/>
            <person name="Sohal A."/>
            <person name="Wasmuth J.D."/>
            <person name="Brunk B."/>
            <person name="Grigg M.E."/>
            <person name="Howard J.C."/>
            <person name="Parkinson J."/>
            <person name="Roos D.S."/>
            <person name="Trees A.J."/>
            <person name="Berriman M."/>
            <person name="Pain A."/>
            <person name="Wastling J.M."/>
        </authorList>
    </citation>
    <scope>NUCLEOTIDE SEQUENCE [LARGE SCALE GENOMIC DNA]</scope>
    <source>
        <strain evidence="11">Liverpool</strain>
    </source>
</reference>
<evidence type="ECO:0000256" key="2">
    <source>
        <dbReference type="ARBA" id="ARBA00004496"/>
    </source>
</evidence>
<proteinExistence type="inferred from homology"/>
<keyword evidence="5 7" id="KW-0697">Rotamase</keyword>
<feature type="compositionally biased region" description="Basic and acidic residues" evidence="8">
    <location>
        <begin position="156"/>
        <end position="170"/>
    </location>
</feature>